<reference evidence="7" key="1">
    <citation type="submission" date="2018-07" db="EMBL/GenBank/DDBJ databases">
        <authorList>
            <person name="Quirk P.G."/>
            <person name="Krulwich T.A."/>
        </authorList>
    </citation>
    <scope>NUCLEOTIDE SEQUENCE</scope>
</reference>
<evidence type="ECO:0000259" key="6">
    <source>
        <dbReference type="Pfam" id="PF00884"/>
    </source>
</evidence>
<proteinExistence type="inferred from homology"/>
<evidence type="ECO:0000313" key="7">
    <source>
        <dbReference type="EMBL" id="SUS06590.1"/>
    </source>
</evidence>
<dbReference type="CDD" id="cd16025">
    <property type="entry name" value="PAS_like"/>
    <property type="match status" value="1"/>
</dbReference>
<feature type="domain" description="Sulfatase N-terminal" evidence="6">
    <location>
        <begin position="130"/>
        <end position="548"/>
    </location>
</feature>
<dbReference type="InterPro" id="IPR050738">
    <property type="entry name" value="Sulfatase"/>
</dbReference>
<dbReference type="EMBL" id="UIDG01000224">
    <property type="protein sequence ID" value="SUS06590.1"/>
    <property type="molecule type" value="Genomic_DNA"/>
</dbReference>
<evidence type="ECO:0000256" key="1">
    <source>
        <dbReference type="ARBA" id="ARBA00008779"/>
    </source>
</evidence>
<dbReference type="AlphaFoldDB" id="A0A380TDP5"/>
<feature type="region of interest" description="Disordered" evidence="5">
    <location>
        <begin position="48"/>
        <end position="69"/>
    </location>
</feature>
<dbReference type="InterPro" id="IPR017850">
    <property type="entry name" value="Alkaline_phosphatase_core_sf"/>
</dbReference>
<keyword evidence="4" id="KW-0106">Calcium</keyword>
<organism evidence="7">
    <name type="scientific">metagenome</name>
    <dbReference type="NCBI Taxonomy" id="256318"/>
    <lineage>
        <taxon>unclassified sequences</taxon>
        <taxon>metagenomes</taxon>
    </lineage>
</organism>
<dbReference type="InterPro" id="IPR000917">
    <property type="entry name" value="Sulfatase_N"/>
</dbReference>
<dbReference type="PANTHER" id="PTHR42693:SF43">
    <property type="entry name" value="BLL2667 PROTEIN"/>
    <property type="match status" value="1"/>
</dbReference>
<protein>
    <submittedName>
        <fullName evidence="7">Arylsulfatase</fullName>
    </submittedName>
</protein>
<comment type="similarity">
    <text evidence="1">Belongs to the sulfatase family.</text>
</comment>
<name>A0A380TDP5_9ZZZZ</name>
<sequence length="886" mass="96894">MSGSLMKGVLVSSAAAVSAGRGGLLSAVIAMLVATALAVGHAPAAGAEEARQRSGVPIPEPKGVPQSDRWISSHGQGKITGVPGSPSATIAIDGVQLPAPPQEFKGTIERTTEGSKPYWPARIEPPAGAPNVLLIMTDDSGFGVTGTFGGVIPTPSLDRIANNGLRYTNFNSTALCSPTRAALITGRNHHSVGYGVIAEQATGFPGYDSVITGDKATIGRILKDHGYRTSWFGKNHNTPAFQATAIGPFDQWPIGMGFEYFYGFMGGDTNQWQPANLARNTTYIYPFVGNPKFNLITAMADDAIAYINQVNTLTPDQPFFVYYVPGGTHAPHHPTPEWIKKISDMHLFDAGWNKLRETIFANQKKLGVIPKDANLTPWPDDLLKRWDQLSDDEKKLFLRQVDVFAAYVAYTDHEIGRVIQAVEDIGKLDNTLIIYINGDNGTSAEGTLLGTPNEVAMFNGVEVPVEVQLKEFYDVWGSEQTYNHMAVPWAWAFDTPFSWTKQIASHFGGVRQGMAISWPKVIKDKGGIRHQFHHVIDIVPTILEAAGIRQPEIVDGIPQSPIEGVSMLYTFDEKKADAPSTHKTQYFEMFGDHAIYHDGWIASTKVMRPPWVIAGGLGADPATFPWELYDLNKDWTQSEDVAAKYPEKLKELQDIFWKEAKKYQVLPLDATVATRLITPRPSITAGRNVFTWTAPLTGTPNGDAPSVLNASYKLTAEVEIPAGGAEGMLITQGGRFAGYGFYVLKNKPVFLWNLVDLKRIRWEGPELTPGKHTLEFDFKYDGLGMGTLAYASMSGIGRSGSGVLKVDGKEVATKKMERTLPLIMQWDENLDVGSDTGTPVEDADYQVPFAFTGKIDTITLTIDRPQLSAEDIEKLKAAQRNNKTSE</sequence>
<dbReference type="PROSITE" id="PS00523">
    <property type="entry name" value="SULFATASE_1"/>
    <property type="match status" value="1"/>
</dbReference>
<accession>A0A380TDP5</accession>
<evidence type="ECO:0000256" key="2">
    <source>
        <dbReference type="ARBA" id="ARBA00022723"/>
    </source>
</evidence>
<dbReference type="Gene3D" id="3.30.1120.10">
    <property type="match status" value="1"/>
</dbReference>
<dbReference type="Pfam" id="PF00884">
    <property type="entry name" value="Sulfatase"/>
    <property type="match status" value="1"/>
</dbReference>
<dbReference type="PANTHER" id="PTHR42693">
    <property type="entry name" value="ARYLSULFATASE FAMILY MEMBER"/>
    <property type="match status" value="1"/>
</dbReference>
<dbReference type="SUPFAM" id="SSF53649">
    <property type="entry name" value="Alkaline phosphatase-like"/>
    <property type="match status" value="1"/>
</dbReference>
<dbReference type="GO" id="GO:0016787">
    <property type="term" value="F:hydrolase activity"/>
    <property type="evidence" value="ECO:0007669"/>
    <property type="project" value="UniProtKB-KW"/>
</dbReference>
<dbReference type="Gene3D" id="3.40.720.10">
    <property type="entry name" value="Alkaline Phosphatase, subunit A"/>
    <property type="match status" value="1"/>
</dbReference>
<dbReference type="GO" id="GO:0046872">
    <property type="term" value="F:metal ion binding"/>
    <property type="evidence" value="ECO:0007669"/>
    <property type="project" value="UniProtKB-KW"/>
</dbReference>
<keyword evidence="2" id="KW-0479">Metal-binding</keyword>
<keyword evidence="3" id="KW-0378">Hydrolase</keyword>
<evidence type="ECO:0000256" key="4">
    <source>
        <dbReference type="ARBA" id="ARBA00022837"/>
    </source>
</evidence>
<dbReference type="InterPro" id="IPR024607">
    <property type="entry name" value="Sulfatase_CS"/>
</dbReference>
<evidence type="ECO:0000256" key="3">
    <source>
        <dbReference type="ARBA" id="ARBA00022801"/>
    </source>
</evidence>
<evidence type="ECO:0000256" key="5">
    <source>
        <dbReference type="SAM" id="MobiDB-lite"/>
    </source>
</evidence>
<gene>
    <name evidence="7" type="ORF">DF3PB_300002</name>
</gene>